<evidence type="ECO:0000313" key="3">
    <source>
        <dbReference type="Proteomes" id="UP000234212"/>
    </source>
</evidence>
<keyword evidence="1" id="KW-0812">Transmembrane</keyword>
<feature type="transmembrane region" description="Helical" evidence="1">
    <location>
        <begin position="134"/>
        <end position="152"/>
    </location>
</feature>
<dbReference type="GeneID" id="69830672"/>
<dbReference type="Proteomes" id="UP000234212">
    <property type="component" value="Unassembled WGS sequence"/>
</dbReference>
<sequence>MLLDYWMLPILFILHDFEEMIMMPIWKRRHNQPLRKMKKPFFGAVTNGQAFSVGVLEELIILIGVSLVSSVLHSDRLYLAFMVTYTLHFLMHYRMCFEFRGYVPGVISATLELPVMIGLIMTYWQRSQSTFGEFWGYVTVAFLIQFVNLRVMHTLMPKIQAKMAAYTRTPLL</sequence>
<dbReference type="EMBL" id="PKJX01000002">
    <property type="protein sequence ID" value="PLA57355.1"/>
    <property type="molecule type" value="Genomic_DNA"/>
</dbReference>
<dbReference type="AlphaFoldDB" id="A0AAP8LW58"/>
<keyword evidence="1" id="KW-0472">Membrane</keyword>
<dbReference type="InterPro" id="IPR025671">
    <property type="entry name" value="HXXEE"/>
</dbReference>
<reference evidence="2 3" key="1">
    <citation type="submission" date="2017-12" db="EMBL/GenBank/DDBJ databases">
        <title>Phylogenetic diversity of female urinary microbiome.</title>
        <authorList>
            <person name="Thomas-White K."/>
            <person name="Wolfe A.J."/>
        </authorList>
    </citation>
    <scope>NUCLEOTIDE SEQUENCE [LARGE SCALE GENOMIC DNA]</scope>
    <source>
        <strain evidence="2 3">UMB0004</strain>
    </source>
</reference>
<feature type="transmembrane region" description="Helical" evidence="1">
    <location>
        <begin position="47"/>
        <end position="71"/>
    </location>
</feature>
<dbReference type="Pfam" id="PF13787">
    <property type="entry name" value="HXXEE"/>
    <property type="match status" value="1"/>
</dbReference>
<proteinExistence type="predicted"/>
<feature type="transmembrane region" description="Helical" evidence="1">
    <location>
        <begin position="102"/>
        <end position="122"/>
    </location>
</feature>
<comment type="caution">
    <text evidence="2">The sequence shown here is derived from an EMBL/GenBank/DDBJ whole genome shotgun (WGS) entry which is preliminary data.</text>
</comment>
<evidence type="ECO:0000256" key="1">
    <source>
        <dbReference type="SAM" id="Phobius"/>
    </source>
</evidence>
<dbReference type="RefSeq" id="WP_005710862.1">
    <property type="nucleotide sequence ID" value="NZ_CAKMAS010000001.1"/>
</dbReference>
<keyword evidence="1" id="KW-1133">Transmembrane helix</keyword>
<evidence type="ECO:0000313" key="2">
    <source>
        <dbReference type="EMBL" id="PLA57355.1"/>
    </source>
</evidence>
<organism evidence="2 3">
    <name type="scientific">Lacticaseibacillus rhamnosus</name>
    <name type="common">Lactobacillus rhamnosus</name>
    <dbReference type="NCBI Taxonomy" id="47715"/>
    <lineage>
        <taxon>Bacteria</taxon>
        <taxon>Bacillati</taxon>
        <taxon>Bacillota</taxon>
        <taxon>Bacilli</taxon>
        <taxon>Lactobacillales</taxon>
        <taxon>Lactobacillaceae</taxon>
        <taxon>Lacticaseibacillus</taxon>
    </lineage>
</organism>
<name>A0AAP8LW58_LACRH</name>
<protein>
    <submittedName>
        <fullName evidence="2">HXXEE domain-containing protein</fullName>
    </submittedName>
</protein>
<gene>
    <name evidence="2" type="ORF">CYJ91_06015</name>
</gene>
<accession>A0AAP8LW58</accession>